<evidence type="ECO:0000256" key="2">
    <source>
        <dbReference type="ARBA" id="ARBA00023270"/>
    </source>
</evidence>
<reference evidence="3" key="1">
    <citation type="journal article" date="2021" name="PeerJ">
        <title>Extensive microbial diversity within the chicken gut microbiome revealed by metagenomics and culture.</title>
        <authorList>
            <person name="Gilroy R."/>
            <person name="Ravi A."/>
            <person name="Getino M."/>
            <person name="Pursley I."/>
            <person name="Horton D.L."/>
            <person name="Alikhan N.F."/>
            <person name="Baker D."/>
            <person name="Gharbi K."/>
            <person name="Hall N."/>
            <person name="Watson M."/>
            <person name="Adriaenssens E.M."/>
            <person name="Foster-Nyarko E."/>
            <person name="Jarju S."/>
            <person name="Secka A."/>
            <person name="Antonio M."/>
            <person name="Oren A."/>
            <person name="Chaudhuri R.R."/>
            <person name="La Ragione R."/>
            <person name="Hildebrand F."/>
            <person name="Pallen M.J."/>
        </authorList>
    </citation>
    <scope>NUCLEOTIDE SEQUENCE</scope>
    <source>
        <strain evidence="3">ChiHjej13B12-4958</strain>
    </source>
</reference>
<dbReference type="EMBL" id="DWVP01000001">
    <property type="protein sequence ID" value="HJC84137.1"/>
    <property type="molecule type" value="Genomic_DNA"/>
</dbReference>
<evidence type="ECO:0000313" key="4">
    <source>
        <dbReference type="Proteomes" id="UP000823858"/>
    </source>
</evidence>
<dbReference type="InterPro" id="IPR013785">
    <property type="entry name" value="Aldolase_TIM"/>
</dbReference>
<keyword evidence="1" id="KW-0963">Cytoplasm</keyword>
<evidence type="ECO:0000313" key="3">
    <source>
        <dbReference type="EMBL" id="HJC84137.1"/>
    </source>
</evidence>
<accession>A0A9D2QEN1</accession>
<evidence type="ECO:0000256" key="1">
    <source>
        <dbReference type="ARBA" id="ARBA00022490"/>
    </source>
</evidence>
<dbReference type="AlphaFoldDB" id="A0A9D2QEN1"/>
<reference evidence="3" key="2">
    <citation type="submission" date="2021-04" db="EMBL/GenBank/DDBJ databases">
        <authorList>
            <person name="Gilroy R."/>
        </authorList>
    </citation>
    <scope>NUCLEOTIDE SEQUENCE</scope>
    <source>
        <strain evidence="3">ChiHjej13B12-4958</strain>
    </source>
</reference>
<dbReference type="Gene3D" id="3.20.20.70">
    <property type="entry name" value="Aldolase class I"/>
    <property type="match status" value="1"/>
</dbReference>
<comment type="caution">
    <text evidence="3">The sequence shown here is derived from an EMBL/GenBank/DDBJ whole genome shotgun (WGS) entry which is preliminary data.</text>
</comment>
<dbReference type="PANTHER" id="PTHR10889:SF1">
    <property type="entry name" value="DEOXYRIBOSE-PHOSPHATE ALDOLASE"/>
    <property type="match status" value="1"/>
</dbReference>
<name>A0A9D2QEN1_9CORY</name>
<dbReference type="GO" id="GO:0009264">
    <property type="term" value="P:deoxyribonucleotide catabolic process"/>
    <property type="evidence" value="ECO:0007669"/>
    <property type="project" value="InterPro"/>
</dbReference>
<keyword evidence="2" id="KW-0704">Schiff base</keyword>
<dbReference type="GO" id="GO:0004139">
    <property type="term" value="F:deoxyribose-phosphate aldolase activity"/>
    <property type="evidence" value="ECO:0007669"/>
    <property type="project" value="InterPro"/>
</dbReference>
<sequence>MTGDDQDSGQVSGLGRIELSLLDPQPSTEQIVAVIERARQEGIGAVWLPPTSFPVRGIGGEGDAQGSVRLCSVAGYPTGQHHVLVTASEAHMAVANGADEVTVVLNPAHVYGGPDATGDLNALIGEIVTLREAVPYPAVLRVALGTVRGAGQVTGSVPAAVLQTVARAAVTAGADVVVGPSDDAPGEGSAEETIRILAEAVAGSSVTVMSGRVLSFDDPGAFDVVERLSAAGAHRVALDAASLSTGSTA</sequence>
<dbReference type="GO" id="GO:0005737">
    <property type="term" value="C:cytoplasm"/>
    <property type="evidence" value="ECO:0007669"/>
    <property type="project" value="InterPro"/>
</dbReference>
<gene>
    <name evidence="3" type="ORF">H9751_01020</name>
</gene>
<dbReference type="InterPro" id="IPR002915">
    <property type="entry name" value="DeoC/FbaB/LacD_aldolase"/>
</dbReference>
<dbReference type="SMART" id="SM01133">
    <property type="entry name" value="DeoC"/>
    <property type="match status" value="1"/>
</dbReference>
<dbReference type="GO" id="GO:0016052">
    <property type="term" value="P:carbohydrate catabolic process"/>
    <property type="evidence" value="ECO:0007669"/>
    <property type="project" value="TreeGrafter"/>
</dbReference>
<dbReference type="InterPro" id="IPR011343">
    <property type="entry name" value="DeoC"/>
</dbReference>
<organism evidence="3 4">
    <name type="scientific">Candidatus Corynebacterium faecigallinarum</name>
    <dbReference type="NCBI Taxonomy" id="2838528"/>
    <lineage>
        <taxon>Bacteria</taxon>
        <taxon>Bacillati</taxon>
        <taxon>Actinomycetota</taxon>
        <taxon>Actinomycetes</taxon>
        <taxon>Mycobacteriales</taxon>
        <taxon>Corynebacteriaceae</taxon>
        <taxon>Corynebacterium</taxon>
    </lineage>
</organism>
<dbReference type="SUPFAM" id="SSF51569">
    <property type="entry name" value="Aldolase"/>
    <property type="match status" value="1"/>
</dbReference>
<dbReference type="Proteomes" id="UP000823858">
    <property type="component" value="Unassembled WGS sequence"/>
</dbReference>
<dbReference type="PANTHER" id="PTHR10889">
    <property type="entry name" value="DEOXYRIBOSE-PHOSPHATE ALDOLASE"/>
    <property type="match status" value="1"/>
</dbReference>
<proteinExistence type="predicted"/>
<evidence type="ECO:0008006" key="5">
    <source>
        <dbReference type="Google" id="ProtNLM"/>
    </source>
</evidence>
<protein>
    <recommendedName>
        <fullName evidence="5">Deoxyribose-phosphate aldolase</fullName>
    </recommendedName>
</protein>